<reference evidence="11 12" key="1">
    <citation type="submission" date="2021-03" db="EMBL/GenBank/DDBJ databases">
        <title>Sequencing the genomes of 1000 actinobacteria strains.</title>
        <authorList>
            <person name="Klenk H.-P."/>
        </authorList>
    </citation>
    <scope>NUCLEOTIDE SEQUENCE [LARGE SCALE GENOMIC DNA]</scope>
    <source>
        <strain evidence="11 12">DSM 14566</strain>
    </source>
</reference>
<feature type="region of interest" description="Disordered" evidence="9">
    <location>
        <begin position="165"/>
        <end position="187"/>
    </location>
</feature>
<keyword evidence="4 11" id="KW-0418">Kinase</keyword>
<evidence type="ECO:0000256" key="6">
    <source>
        <dbReference type="ARBA" id="ARBA00037368"/>
    </source>
</evidence>
<accession>A0ABS4X5T4</accession>
<keyword evidence="2" id="KW-0963">Cytoplasm</keyword>
<evidence type="ECO:0000256" key="9">
    <source>
        <dbReference type="SAM" id="MobiDB-lite"/>
    </source>
</evidence>
<evidence type="ECO:0000256" key="4">
    <source>
        <dbReference type="ARBA" id="ARBA00022777"/>
    </source>
</evidence>
<evidence type="ECO:0000256" key="2">
    <source>
        <dbReference type="ARBA" id="ARBA00022490"/>
    </source>
</evidence>
<gene>
    <name evidence="11" type="ORF">JOF43_003592</name>
</gene>
<keyword evidence="3" id="KW-0808">Transferase</keyword>
<dbReference type="PANTHER" id="PTHR21064">
    <property type="entry name" value="AMINOGLYCOSIDE PHOSPHOTRANSFERASE DOMAIN-CONTAINING PROTEIN-RELATED"/>
    <property type="match status" value="1"/>
</dbReference>
<dbReference type="InterPro" id="IPR008266">
    <property type="entry name" value="Tyr_kinase_AS"/>
</dbReference>
<keyword evidence="12" id="KW-1185">Reference proteome</keyword>
<comment type="catalytic activity">
    <reaction evidence="5">
        <text>(5R)-5-hydroxy-L-lysine + GTP = (5R)-5-phosphooxy-L-lysine + GDP + H(+)</text>
        <dbReference type="Rhea" id="RHEA:19049"/>
        <dbReference type="ChEBI" id="CHEBI:15378"/>
        <dbReference type="ChEBI" id="CHEBI:37565"/>
        <dbReference type="ChEBI" id="CHEBI:57882"/>
        <dbReference type="ChEBI" id="CHEBI:58189"/>
        <dbReference type="ChEBI" id="CHEBI:58357"/>
        <dbReference type="EC" id="2.7.1.81"/>
    </reaction>
</comment>
<evidence type="ECO:0000313" key="12">
    <source>
        <dbReference type="Proteomes" id="UP001519290"/>
    </source>
</evidence>
<proteinExistence type="predicted"/>
<comment type="function">
    <text evidence="6">Catalyzes the GTP-dependent phosphorylation of 5-hydroxy-L-lysine.</text>
</comment>
<dbReference type="EMBL" id="JAGIOD010000002">
    <property type="protein sequence ID" value="MBP2383603.1"/>
    <property type="molecule type" value="Genomic_DNA"/>
</dbReference>
<evidence type="ECO:0000259" key="10">
    <source>
        <dbReference type="Pfam" id="PF01636"/>
    </source>
</evidence>
<evidence type="ECO:0000256" key="3">
    <source>
        <dbReference type="ARBA" id="ARBA00022679"/>
    </source>
</evidence>
<name>A0ABS4X5T4_9MICO</name>
<dbReference type="Gene3D" id="3.30.200.20">
    <property type="entry name" value="Phosphorylase Kinase, domain 1"/>
    <property type="match status" value="1"/>
</dbReference>
<dbReference type="InterPro" id="IPR011009">
    <property type="entry name" value="Kinase-like_dom_sf"/>
</dbReference>
<protein>
    <recommendedName>
        <fullName evidence="8">Hydroxylysine kinase</fullName>
        <ecNumber evidence="7">2.7.1.81</ecNumber>
    </recommendedName>
</protein>
<dbReference type="GO" id="GO:0016301">
    <property type="term" value="F:kinase activity"/>
    <property type="evidence" value="ECO:0007669"/>
    <property type="project" value="UniProtKB-KW"/>
</dbReference>
<sequence>MLPLDLSMLWESADPGDALRERFGFDGLGAATAWVGDALERTWALSVFSCPRLVISDQNAIIWVSTDRGDLVLKWSRAQERFPALESSTRVLHHVAEHGVPVAAPLPAQDGRVRVTLDGPLGPLSAAVLPEVTGHWLDVADLDAVRSAGSTLAALHTALRSVGHLPDAGAPSRPAQSGDPAQGPGHWLAVVDRGLAPEDSRRLARMLAGAPPLEREQQLVHHDYRAANILVRDSAVVGVLDFDGIEPAHRVDDLARASVYLATRFTGWGPTPRPARAALREGYESVQPLSADEVHWLEILTLWYGLTAIPDGAGMEAWVAAL</sequence>
<dbReference type="PANTHER" id="PTHR21064:SF1">
    <property type="entry name" value="HYDROXYLYSINE KINASE"/>
    <property type="match status" value="1"/>
</dbReference>
<dbReference type="Proteomes" id="UP001519290">
    <property type="component" value="Unassembled WGS sequence"/>
</dbReference>
<feature type="domain" description="Aminoglycoside phosphotransferase" evidence="10">
    <location>
        <begin position="60"/>
        <end position="288"/>
    </location>
</feature>
<evidence type="ECO:0000256" key="8">
    <source>
        <dbReference type="ARBA" id="ARBA00040505"/>
    </source>
</evidence>
<dbReference type="Gene3D" id="3.90.1200.10">
    <property type="match status" value="1"/>
</dbReference>
<evidence type="ECO:0000256" key="1">
    <source>
        <dbReference type="ARBA" id="ARBA00004496"/>
    </source>
</evidence>
<comment type="caution">
    <text evidence="11">The sequence shown here is derived from an EMBL/GenBank/DDBJ whole genome shotgun (WGS) entry which is preliminary data.</text>
</comment>
<evidence type="ECO:0000256" key="5">
    <source>
        <dbReference type="ARBA" id="ARBA00036820"/>
    </source>
</evidence>
<evidence type="ECO:0000256" key="7">
    <source>
        <dbReference type="ARBA" id="ARBA00038873"/>
    </source>
</evidence>
<dbReference type="EC" id="2.7.1.81" evidence="7"/>
<dbReference type="InterPro" id="IPR050249">
    <property type="entry name" value="Pseudomonas-type_ThrB"/>
</dbReference>
<dbReference type="InterPro" id="IPR002575">
    <property type="entry name" value="Aminoglycoside_PTrfase"/>
</dbReference>
<comment type="subcellular location">
    <subcellularLocation>
        <location evidence="1">Cytoplasm</location>
    </subcellularLocation>
</comment>
<dbReference type="RefSeq" id="WP_209904390.1">
    <property type="nucleotide sequence ID" value="NZ_BAAAJW010000009.1"/>
</dbReference>
<dbReference type="PROSITE" id="PS00109">
    <property type="entry name" value="PROTEIN_KINASE_TYR"/>
    <property type="match status" value="1"/>
</dbReference>
<evidence type="ECO:0000313" key="11">
    <source>
        <dbReference type="EMBL" id="MBP2383603.1"/>
    </source>
</evidence>
<dbReference type="Pfam" id="PF01636">
    <property type="entry name" value="APH"/>
    <property type="match status" value="1"/>
</dbReference>
<dbReference type="SUPFAM" id="SSF56112">
    <property type="entry name" value="Protein kinase-like (PK-like)"/>
    <property type="match status" value="1"/>
</dbReference>
<organism evidence="11 12">
    <name type="scientific">Brachybacterium sacelli</name>
    <dbReference type="NCBI Taxonomy" id="173364"/>
    <lineage>
        <taxon>Bacteria</taxon>
        <taxon>Bacillati</taxon>
        <taxon>Actinomycetota</taxon>
        <taxon>Actinomycetes</taxon>
        <taxon>Micrococcales</taxon>
        <taxon>Dermabacteraceae</taxon>
        <taxon>Brachybacterium</taxon>
    </lineage>
</organism>